<dbReference type="InterPro" id="IPR024478">
    <property type="entry name" value="HlyB_4HB_MCP"/>
</dbReference>
<dbReference type="InterPro" id="IPR003660">
    <property type="entry name" value="HAMP_dom"/>
</dbReference>
<keyword evidence="5" id="KW-0472">Membrane</keyword>
<evidence type="ECO:0000256" key="1">
    <source>
        <dbReference type="ARBA" id="ARBA00004370"/>
    </source>
</evidence>
<dbReference type="EMBL" id="FPBO01000037">
    <property type="protein sequence ID" value="SFV12921.1"/>
    <property type="molecule type" value="Genomic_DNA"/>
</dbReference>
<dbReference type="PANTHER" id="PTHR43531:SF14">
    <property type="entry name" value="METHYL-ACCEPTING CHEMOTAXIS PROTEIN I-RELATED"/>
    <property type="match status" value="1"/>
</dbReference>
<dbReference type="InterPro" id="IPR004090">
    <property type="entry name" value="Chemotax_Me-accpt_rcpt"/>
</dbReference>
<evidence type="ECO:0000256" key="2">
    <source>
        <dbReference type="ARBA" id="ARBA00022481"/>
    </source>
</evidence>
<keyword evidence="5" id="KW-1133">Transmembrane helix</keyword>
<dbReference type="PRINTS" id="PR00260">
    <property type="entry name" value="CHEMTRNSDUCR"/>
</dbReference>
<protein>
    <submittedName>
        <fullName evidence="8">Methyl-accepting chemotaxis protein</fullName>
    </submittedName>
</protein>
<evidence type="ECO:0000259" key="7">
    <source>
        <dbReference type="PROSITE" id="PS50885"/>
    </source>
</evidence>
<dbReference type="PROSITE" id="PS50885">
    <property type="entry name" value="HAMP"/>
    <property type="match status" value="1"/>
</dbReference>
<keyword evidence="4" id="KW-0807">Transducer</keyword>
<dbReference type="PROSITE" id="PS50111">
    <property type="entry name" value="CHEMOTAXIS_TRANSDUC_2"/>
    <property type="match status" value="1"/>
</dbReference>
<gene>
    <name evidence="8" type="ORF">SAMN05216552_103735</name>
</gene>
<dbReference type="Pfam" id="PF00672">
    <property type="entry name" value="HAMP"/>
    <property type="match status" value="1"/>
</dbReference>
<feature type="transmembrane region" description="Helical" evidence="5">
    <location>
        <begin position="14"/>
        <end position="33"/>
    </location>
</feature>
<dbReference type="SMART" id="SM00283">
    <property type="entry name" value="MA"/>
    <property type="match status" value="1"/>
</dbReference>
<evidence type="ECO:0000256" key="5">
    <source>
        <dbReference type="SAM" id="Phobius"/>
    </source>
</evidence>
<feature type="domain" description="HAMP" evidence="7">
    <location>
        <begin position="213"/>
        <end position="265"/>
    </location>
</feature>
<dbReference type="SUPFAM" id="SSF58104">
    <property type="entry name" value="Methyl-accepting chemotaxis protein (MCP) signaling domain"/>
    <property type="match status" value="1"/>
</dbReference>
<dbReference type="STRING" id="1035707.SAMN05216552_103735"/>
<dbReference type="SMART" id="SM00304">
    <property type="entry name" value="HAMP"/>
    <property type="match status" value="1"/>
</dbReference>
<evidence type="ECO:0000313" key="9">
    <source>
        <dbReference type="Proteomes" id="UP000199391"/>
    </source>
</evidence>
<dbReference type="InterPro" id="IPR004089">
    <property type="entry name" value="MCPsignal_dom"/>
</dbReference>
<dbReference type="PANTHER" id="PTHR43531">
    <property type="entry name" value="PROTEIN ICFG"/>
    <property type="match status" value="1"/>
</dbReference>
<organism evidence="8 9">
    <name type="scientific">Pseudoduganella namucuonensis</name>
    <dbReference type="NCBI Taxonomy" id="1035707"/>
    <lineage>
        <taxon>Bacteria</taxon>
        <taxon>Pseudomonadati</taxon>
        <taxon>Pseudomonadota</taxon>
        <taxon>Betaproteobacteria</taxon>
        <taxon>Burkholderiales</taxon>
        <taxon>Oxalobacteraceae</taxon>
        <taxon>Telluria group</taxon>
        <taxon>Pseudoduganella</taxon>
    </lineage>
</organism>
<evidence type="ECO:0000256" key="3">
    <source>
        <dbReference type="ARBA" id="ARBA00029447"/>
    </source>
</evidence>
<dbReference type="Proteomes" id="UP000199391">
    <property type="component" value="Unassembled WGS sequence"/>
</dbReference>
<name>A0A1I7LT97_9BURK</name>
<evidence type="ECO:0000256" key="4">
    <source>
        <dbReference type="PROSITE-ProRule" id="PRU00284"/>
    </source>
</evidence>
<dbReference type="GO" id="GO:0005886">
    <property type="term" value="C:plasma membrane"/>
    <property type="evidence" value="ECO:0007669"/>
    <property type="project" value="TreeGrafter"/>
</dbReference>
<dbReference type="AlphaFoldDB" id="A0A1I7LT97"/>
<dbReference type="FunFam" id="1.10.287.950:FF:000001">
    <property type="entry name" value="Methyl-accepting chemotaxis sensory transducer"/>
    <property type="match status" value="1"/>
</dbReference>
<evidence type="ECO:0000259" key="6">
    <source>
        <dbReference type="PROSITE" id="PS50111"/>
    </source>
</evidence>
<dbReference type="OrthoDB" id="9763018at2"/>
<feature type="transmembrane region" description="Helical" evidence="5">
    <location>
        <begin position="189"/>
        <end position="212"/>
    </location>
</feature>
<keyword evidence="5" id="KW-0812">Transmembrane</keyword>
<keyword evidence="9" id="KW-1185">Reference proteome</keyword>
<dbReference type="Pfam" id="PF12729">
    <property type="entry name" value="4HB_MCP_1"/>
    <property type="match status" value="1"/>
</dbReference>
<dbReference type="InterPro" id="IPR051310">
    <property type="entry name" value="MCP_chemotaxis"/>
</dbReference>
<reference evidence="9" key="1">
    <citation type="submission" date="2016-10" db="EMBL/GenBank/DDBJ databases">
        <authorList>
            <person name="Varghese N."/>
            <person name="Submissions S."/>
        </authorList>
    </citation>
    <scope>NUCLEOTIDE SEQUENCE [LARGE SCALE GENOMIC DNA]</scope>
    <source>
        <strain evidence="9">CGMCC 1.11014</strain>
    </source>
</reference>
<accession>A0A1I7LT97</accession>
<dbReference type="GO" id="GO:0004888">
    <property type="term" value="F:transmembrane signaling receptor activity"/>
    <property type="evidence" value="ECO:0007669"/>
    <property type="project" value="InterPro"/>
</dbReference>
<evidence type="ECO:0000313" key="8">
    <source>
        <dbReference type="EMBL" id="SFV12921.1"/>
    </source>
</evidence>
<proteinExistence type="inferred from homology"/>
<dbReference type="RefSeq" id="WP_093559330.1">
    <property type="nucleotide sequence ID" value="NZ_FPBO01000037.1"/>
</dbReference>
<comment type="similarity">
    <text evidence="3">Belongs to the methyl-accepting chemotaxis (MCP) protein family.</text>
</comment>
<comment type="subcellular location">
    <subcellularLocation>
        <location evidence="1">Membrane</location>
    </subcellularLocation>
</comment>
<dbReference type="Pfam" id="PF00015">
    <property type="entry name" value="MCPsignal"/>
    <property type="match status" value="1"/>
</dbReference>
<dbReference type="GO" id="GO:0006935">
    <property type="term" value="P:chemotaxis"/>
    <property type="evidence" value="ECO:0007669"/>
    <property type="project" value="InterPro"/>
</dbReference>
<dbReference type="CDD" id="cd06225">
    <property type="entry name" value="HAMP"/>
    <property type="match status" value="1"/>
</dbReference>
<dbReference type="Gene3D" id="1.10.287.950">
    <property type="entry name" value="Methyl-accepting chemotaxis protein"/>
    <property type="match status" value="1"/>
</dbReference>
<sequence length="524" mass="55001">MTAFLDLRIAGKLLLSYAAVLLLAVLLGVFSIAQLERLNGNTDELETRRMPSVRLVSALRESLMEFRARQLQHILAVDTGEMARLEAEMATVLDAYRRDAAALRLAAHEPGEAKLLAALDSGMQAYLAQHERIAELARQYRNDDARDLMRGESQRLYQEALGRLARLADIHNRSAAATRRAGNELYAEARAWIVGLLLAGVALGVLLALGVARTVSRPLREAVRLARRVASGDLTASIAAVSRDETGQLVRALHDMNGSLRHIVGAVRQSAREIRAVSADIAAGNQALARRTAQQADALAGTAVSMGQLTAAVRQNAGNAAQAIGLAAHAADVAQRGGAVVGAVTRTMAEIQGTSQRIAHITSIIDGIAFQTNLLALNAAVEAARAGEQGRGFAVVAGEVRNLAQRSAGAAREIGTLIGDSAAQIAAGARLADEARDTMAEVVRSATSVSGIVGEISAASREQGAGIEALNRSMVEIAAITRQNAALAGAAAASDALERQTARLERALAVFAQPAHGPEQKTLA</sequence>
<keyword evidence="2" id="KW-0488">Methylation</keyword>
<dbReference type="GO" id="GO:0007165">
    <property type="term" value="P:signal transduction"/>
    <property type="evidence" value="ECO:0007669"/>
    <property type="project" value="UniProtKB-KW"/>
</dbReference>
<feature type="domain" description="Methyl-accepting transducer" evidence="6">
    <location>
        <begin position="270"/>
        <end position="494"/>
    </location>
</feature>